<dbReference type="EMBL" id="FOLQ01000004">
    <property type="protein sequence ID" value="SFD30210.1"/>
    <property type="molecule type" value="Genomic_DNA"/>
</dbReference>
<protein>
    <recommendedName>
        <fullName evidence="4">Tissue inhibitor of metalloproteinase</fullName>
    </recommendedName>
</protein>
<keyword evidence="3" id="KW-1185">Reference proteome</keyword>
<dbReference type="Gene3D" id="2.40.50.120">
    <property type="match status" value="1"/>
</dbReference>
<evidence type="ECO:0000313" key="3">
    <source>
        <dbReference type="Proteomes" id="UP000198598"/>
    </source>
</evidence>
<dbReference type="STRING" id="662367.SAMN05216167_104279"/>
<sequence length="146" mass="16954">MRFFSYCLLLLSFCLKLSGVLACDCDDITVERAVSKSKIIVIAQVVELLDTKRERRLARYHPRPYESYRVKIKVKQSLKGPLSSHEVIEIGSHYSDCDLTYDKHKEYLLFLERKGRIYEEQGCTMSRALNGDESLIKEVKKDLKDS</sequence>
<accession>A0A1I1RI97</accession>
<evidence type="ECO:0000313" key="2">
    <source>
        <dbReference type="EMBL" id="SFD30210.1"/>
    </source>
</evidence>
<dbReference type="SUPFAM" id="SSF50242">
    <property type="entry name" value="TIMP-like"/>
    <property type="match status" value="1"/>
</dbReference>
<name>A0A1I1RI97_9BACT</name>
<dbReference type="InterPro" id="IPR008993">
    <property type="entry name" value="TIMP-like_OB-fold"/>
</dbReference>
<evidence type="ECO:0000256" key="1">
    <source>
        <dbReference type="SAM" id="SignalP"/>
    </source>
</evidence>
<dbReference type="AlphaFoldDB" id="A0A1I1RI97"/>
<feature type="chain" id="PRO_5011458363" description="Tissue inhibitor of metalloproteinase" evidence="1">
    <location>
        <begin position="23"/>
        <end position="146"/>
    </location>
</feature>
<gene>
    <name evidence="2" type="ORF">SAMN05216167_104279</name>
</gene>
<keyword evidence="1" id="KW-0732">Signal</keyword>
<evidence type="ECO:0008006" key="4">
    <source>
        <dbReference type="Google" id="ProtNLM"/>
    </source>
</evidence>
<feature type="signal peptide" evidence="1">
    <location>
        <begin position="1"/>
        <end position="22"/>
    </location>
</feature>
<reference evidence="2 3" key="1">
    <citation type="submission" date="2016-10" db="EMBL/GenBank/DDBJ databases">
        <authorList>
            <person name="de Groot N.N."/>
        </authorList>
    </citation>
    <scope>NUCLEOTIDE SEQUENCE [LARGE SCALE GENOMIC DNA]</scope>
    <source>
        <strain evidence="2 3">DSM 26130</strain>
    </source>
</reference>
<dbReference type="Proteomes" id="UP000198598">
    <property type="component" value="Unassembled WGS sequence"/>
</dbReference>
<organism evidence="2 3">
    <name type="scientific">Spirosoma endophyticum</name>
    <dbReference type="NCBI Taxonomy" id="662367"/>
    <lineage>
        <taxon>Bacteria</taxon>
        <taxon>Pseudomonadati</taxon>
        <taxon>Bacteroidota</taxon>
        <taxon>Cytophagia</taxon>
        <taxon>Cytophagales</taxon>
        <taxon>Cytophagaceae</taxon>
        <taxon>Spirosoma</taxon>
    </lineage>
</organism>
<proteinExistence type="predicted"/>